<dbReference type="Gene3D" id="1.10.287.310">
    <property type="match status" value="1"/>
</dbReference>
<dbReference type="SUPFAM" id="SSF46561">
    <property type="entry name" value="Ribosomal protein L29 (L29p)"/>
    <property type="match status" value="1"/>
</dbReference>
<dbReference type="NCBIfam" id="TIGR00012">
    <property type="entry name" value="L29"/>
    <property type="match status" value="1"/>
</dbReference>
<keyword evidence="3 5" id="KW-0687">Ribonucleoprotein</keyword>
<evidence type="ECO:0000256" key="4">
    <source>
        <dbReference type="ARBA" id="ARBA00035204"/>
    </source>
</evidence>
<dbReference type="GO" id="GO:0006412">
    <property type="term" value="P:translation"/>
    <property type="evidence" value="ECO:0007669"/>
    <property type="project" value="UniProtKB-UniRule"/>
</dbReference>
<evidence type="ECO:0000313" key="7">
    <source>
        <dbReference type="Proteomes" id="UP000177690"/>
    </source>
</evidence>
<dbReference type="Pfam" id="PF00831">
    <property type="entry name" value="Ribosomal_L29"/>
    <property type="match status" value="1"/>
</dbReference>
<dbReference type="InterPro" id="IPR036049">
    <property type="entry name" value="Ribosomal_uL29_sf"/>
</dbReference>
<evidence type="ECO:0000256" key="3">
    <source>
        <dbReference type="ARBA" id="ARBA00023274"/>
    </source>
</evidence>
<evidence type="ECO:0000256" key="5">
    <source>
        <dbReference type="HAMAP-Rule" id="MF_00374"/>
    </source>
</evidence>
<keyword evidence="2 5" id="KW-0689">Ribosomal protein</keyword>
<reference evidence="6 7" key="1">
    <citation type="journal article" date="2016" name="Nat. Commun.">
        <title>Thousands of microbial genomes shed light on interconnected biogeochemical processes in an aquifer system.</title>
        <authorList>
            <person name="Anantharaman K."/>
            <person name="Brown C.T."/>
            <person name="Hug L.A."/>
            <person name="Sharon I."/>
            <person name="Castelle C.J."/>
            <person name="Probst A.J."/>
            <person name="Thomas B.C."/>
            <person name="Singh A."/>
            <person name="Wilkins M.J."/>
            <person name="Karaoz U."/>
            <person name="Brodie E.L."/>
            <person name="Williams K.H."/>
            <person name="Hubbard S.S."/>
            <person name="Banfield J.F."/>
        </authorList>
    </citation>
    <scope>NUCLEOTIDE SEQUENCE [LARGE SCALE GENOMIC DNA]</scope>
</reference>
<evidence type="ECO:0000313" key="6">
    <source>
        <dbReference type="EMBL" id="OGY66706.1"/>
    </source>
</evidence>
<sequence>MKKREFQQLKSKPKAELLSQLTALREKSWGLKKDLVAGKVKNVREIRVTKKDTAKILTILNNQHEPR</sequence>
<comment type="similarity">
    <text evidence="1 5">Belongs to the universal ribosomal protein uL29 family.</text>
</comment>
<dbReference type="InterPro" id="IPR001854">
    <property type="entry name" value="Ribosomal_uL29"/>
</dbReference>
<dbReference type="STRING" id="1798409.A3I24_03450"/>
<dbReference type="HAMAP" id="MF_00374">
    <property type="entry name" value="Ribosomal_uL29"/>
    <property type="match status" value="1"/>
</dbReference>
<comment type="caution">
    <text evidence="6">The sequence shown here is derived from an EMBL/GenBank/DDBJ whole genome shotgun (WGS) entry which is preliminary data.</text>
</comment>
<evidence type="ECO:0000256" key="2">
    <source>
        <dbReference type="ARBA" id="ARBA00022980"/>
    </source>
</evidence>
<proteinExistence type="inferred from homology"/>
<protein>
    <recommendedName>
        <fullName evidence="4 5">Large ribosomal subunit protein uL29</fullName>
    </recommendedName>
</protein>
<dbReference type="Proteomes" id="UP000177690">
    <property type="component" value="Unassembled WGS sequence"/>
</dbReference>
<dbReference type="EMBL" id="MHJL01000037">
    <property type="protein sequence ID" value="OGY66706.1"/>
    <property type="molecule type" value="Genomic_DNA"/>
</dbReference>
<dbReference type="GO" id="GO:1990904">
    <property type="term" value="C:ribonucleoprotein complex"/>
    <property type="evidence" value="ECO:0007669"/>
    <property type="project" value="UniProtKB-KW"/>
</dbReference>
<dbReference type="GO" id="GO:0005840">
    <property type="term" value="C:ribosome"/>
    <property type="evidence" value="ECO:0007669"/>
    <property type="project" value="UniProtKB-KW"/>
</dbReference>
<dbReference type="AlphaFoldDB" id="A0A1G1ZRB9"/>
<gene>
    <name evidence="5" type="primary">rpmC</name>
    <name evidence="6" type="ORF">A3I24_03450</name>
</gene>
<evidence type="ECO:0000256" key="1">
    <source>
        <dbReference type="ARBA" id="ARBA00009254"/>
    </source>
</evidence>
<organism evidence="6 7">
    <name type="scientific">Candidatus Harrisonbacteria bacterium RIFCSPLOWO2_02_FULL_41_13b</name>
    <dbReference type="NCBI Taxonomy" id="1798409"/>
    <lineage>
        <taxon>Bacteria</taxon>
        <taxon>Candidatus Harrisoniibacteriota</taxon>
    </lineage>
</organism>
<dbReference type="GO" id="GO:0003735">
    <property type="term" value="F:structural constituent of ribosome"/>
    <property type="evidence" value="ECO:0007669"/>
    <property type="project" value="InterPro"/>
</dbReference>
<accession>A0A1G1ZRB9</accession>
<name>A0A1G1ZRB9_9BACT</name>